<feature type="transmembrane region" description="Helical" evidence="1">
    <location>
        <begin position="113"/>
        <end position="132"/>
    </location>
</feature>
<evidence type="ECO:0000256" key="1">
    <source>
        <dbReference type="SAM" id="Phobius"/>
    </source>
</evidence>
<evidence type="ECO:0000313" key="2">
    <source>
        <dbReference type="EMBL" id="CAE1328324.1"/>
    </source>
</evidence>
<dbReference type="AlphaFoldDB" id="A0A812EVC9"/>
<keyword evidence="1" id="KW-1133">Transmembrane helix</keyword>
<protein>
    <submittedName>
        <fullName evidence="2">Uncharacterized protein</fullName>
    </submittedName>
</protein>
<accession>A0A812EVC9</accession>
<proteinExistence type="predicted"/>
<dbReference type="Proteomes" id="UP000597762">
    <property type="component" value="Unassembled WGS sequence"/>
</dbReference>
<feature type="transmembrane region" description="Helical" evidence="1">
    <location>
        <begin position="48"/>
        <end position="69"/>
    </location>
</feature>
<name>A0A812EVC9_ACAPH</name>
<keyword evidence="3" id="KW-1185">Reference proteome</keyword>
<feature type="transmembrane region" description="Helical" evidence="1">
    <location>
        <begin position="22"/>
        <end position="41"/>
    </location>
</feature>
<gene>
    <name evidence="2" type="ORF">SPHA_77895</name>
</gene>
<dbReference type="EMBL" id="CAHIKZ030005525">
    <property type="protein sequence ID" value="CAE1328324.1"/>
    <property type="molecule type" value="Genomic_DNA"/>
</dbReference>
<evidence type="ECO:0000313" key="3">
    <source>
        <dbReference type="Proteomes" id="UP000597762"/>
    </source>
</evidence>
<sequence length="200" mass="24191">MTEIFFLRLLCYFSYSSPQPRLLFFLVSRFSSLFFPAFLLLKFFSLLFLFYISPFLFFPQFLFFLPFSFPTVVFCSSSSPLLFLFLSFHFITQFDPFFYLLSFLLFFNFSFSVLFFFFFLFITLSIFPPFFFTTSHLFRQPFSVLQFHYYPLRFFLFFSPSSQFPILSLPYFLPSSLPPVSFFVNQCRPFFRFFRAISTA</sequence>
<comment type="caution">
    <text evidence="2">The sequence shown here is derived from an EMBL/GenBank/DDBJ whole genome shotgun (WGS) entry which is preliminary data.</text>
</comment>
<keyword evidence="1" id="KW-0812">Transmembrane</keyword>
<organism evidence="2 3">
    <name type="scientific">Acanthosepion pharaonis</name>
    <name type="common">Pharaoh cuttlefish</name>
    <name type="synonym">Sepia pharaonis</name>
    <dbReference type="NCBI Taxonomy" id="158019"/>
    <lineage>
        <taxon>Eukaryota</taxon>
        <taxon>Metazoa</taxon>
        <taxon>Spiralia</taxon>
        <taxon>Lophotrochozoa</taxon>
        <taxon>Mollusca</taxon>
        <taxon>Cephalopoda</taxon>
        <taxon>Coleoidea</taxon>
        <taxon>Decapodiformes</taxon>
        <taxon>Sepiida</taxon>
        <taxon>Sepiina</taxon>
        <taxon>Sepiidae</taxon>
        <taxon>Acanthosepion</taxon>
    </lineage>
</organism>
<reference evidence="2" key="1">
    <citation type="submission" date="2021-01" db="EMBL/GenBank/DDBJ databases">
        <authorList>
            <person name="Li R."/>
            <person name="Bekaert M."/>
        </authorList>
    </citation>
    <scope>NUCLEOTIDE SEQUENCE</scope>
    <source>
        <strain evidence="2">Farmed</strain>
    </source>
</reference>
<keyword evidence="1" id="KW-0472">Membrane</keyword>